<accession>A0ABS0GWJ1</accession>
<dbReference type="GO" id="GO:0005524">
    <property type="term" value="F:ATP binding"/>
    <property type="evidence" value="ECO:0007669"/>
    <property type="project" value="UniProtKB-KW"/>
</dbReference>
<dbReference type="SUPFAM" id="SSF52540">
    <property type="entry name" value="P-loop containing nucleoside triphosphate hydrolases"/>
    <property type="match status" value="1"/>
</dbReference>
<evidence type="ECO:0000313" key="6">
    <source>
        <dbReference type="EMBL" id="MBF9130556.1"/>
    </source>
</evidence>
<keyword evidence="2" id="KW-0813">Transport</keyword>
<sequence length="323" mass="34031">MPHTDSTPVLRADGLTKRYGRRPALTDCHLDIPRGRVIGLVGPNGAGKSTLLQLACGLITPTSGTLEVLGSRPATNATQLARVAFVAQDTPVYAALTVADHLRMGARLNPSWDAGLATRRIGQIGLDPRQKAGRLSGGQRAQLALTLAVAKRPELLIFDEPAAALDPLARDGFLHNLMAFVAELGASALLSSHLLADVERVCDHLIVLAGSRVQVAGDVRDLLASHHRLVAPGGGPDRLPAGVEVDRLPAGIEVDRLPAGIEVIRVEQTDRGHSLVVRSDGPRPAGPWSVESLRLEELVLSYLSRAADVSAAGSRTMAGEAAR</sequence>
<feature type="domain" description="ABC transporter" evidence="5">
    <location>
        <begin position="10"/>
        <end position="235"/>
    </location>
</feature>
<dbReference type="RefSeq" id="WP_196202123.1">
    <property type="nucleotide sequence ID" value="NZ_JADPUN010000161.1"/>
</dbReference>
<dbReference type="InterPro" id="IPR003593">
    <property type="entry name" value="AAA+_ATPase"/>
</dbReference>
<comment type="similarity">
    <text evidence="1">Belongs to the ABC transporter superfamily.</text>
</comment>
<dbReference type="Pfam" id="PF00005">
    <property type="entry name" value="ABC_tran"/>
    <property type="match status" value="1"/>
</dbReference>
<keyword evidence="4 6" id="KW-0067">ATP-binding</keyword>
<comment type="caution">
    <text evidence="6">The sequence shown here is derived from an EMBL/GenBank/DDBJ whole genome shotgun (WGS) entry which is preliminary data.</text>
</comment>
<evidence type="ECO:0000259" key="5">
    <source>
        <dbReference type="PROSITE" id="PS50893"/>
    </source>
</evidence>
<gene>
    <name evidence="6" type="ORF">I0C86_16530</name>
</gene>
<dbReference type="SMART" id="SM00382">
    <property type="entry name" value="AAA"/>
    <property type="match status" value="1"/>
</dbReference>
<evidence type="ECO:0000256" key="3">
    <source>
        <dbReference type="ARBA" id="ARBA00022741"/>
    </source>
</evidence>
<keyword evidence="3" id="KW-0547">Nucleotide-binding</keyword>
<dbReference type="InterPro" id="IPR003439">
    <property type="entry name" value="ABC_transporter-like_ATP-bd"/>
</dbReference>
<dbReference type="InterPro" id="IPR027417">
    <property type="entry name" value="P-loop_NTPase"/>
</dbReference>
<dbReference type="CDD" id="cd03230">
    <property type="entry name" value="ABC_DR_subfamily_A"/>
    <property type="match status" value="1"/>
</dbReference>
<evidence type="ECO:0000256" key="1">
    <source>
        <dbReference type="ARBA" id="ARBA00005417"/>
    </source>
</evidence>
<evidence type="ECO:0000256" key="4">
    <source>
        <dbReference type="ARBA" id="ARBA00022840"/>
    </source>
</evidence>
<evidence type="ECO:0000313" key="7">
    <source>
        <dbReference type="Proteomes" id="UP000638560"/>
    </source>
</evidence>
<proteinExistence type="inferred from homology"/>
<dbReference type="PROSITE" id="PS50893">
    <property type="entry name" value="ABC_TRANSPORTER_2"/>
    <property type="match status" value="1"/>
</dbReference>
<dbReference type="EMBL" id="JADPUN010000161">
    <property type="protein sequence ID" value="MBF9130556.1"/>
    <property type="molecule type" value="Genomic_DNA"/>
</dbReference>
<name>A0ABS0GWJ1_9ACTN</name>
<evidence type="ECO:0000256" key="2">
    <source>
        <dbReference type="ARBA" id="ARBA00022448"/>
    </source>
</evidence>
<protein>
    <submittedName>
        <fullName evidence="6">ABC transporter ATP-binding protein</fullName>
    </submittedName>
</protein>
<reference evidence="6 7" key="1">
    <citation type="submission" date="2020-11" db="EMBL/GenBank/DDBJ databases">
        <title>A novel isolate from a Black sea contaminated sediment with potential to produce alkanes: Plantactinospora alkalitolerans sp. nov.</title>
        <authorList>
            <person name="Carro L."/>
            <person name="Veyisoglu A."/>
            <person name="Guven K."/>
            <person name="Schumann P."/>
            <person name="Klenk H.-P."/>
            <person name="Sahin N."/>
        </authorList>
    </citation>
    <scope>NUCLEOTIDE SEQUENCE [LARGE SCALE GENOMIC DNA]</scope>
    <source>
        <strain evidence="6 7">S1510</strain>
    </source>
</reference>
<keyword evidence="7" id="KW-1185">Reference proteome</keyword>
<dbReference type="Gene3D" id="3.40.50.300">
    <property type="entry name" value="P-loop containing nucleotide triphosphate hydrolases"/>
    <property type="match status" value="1"/>
</dbReference>
<organism evidence="6 7">
    <name type="scientific">Plantactinospora alkalitolerans</name>
    <dbReference type="NCBI Taxonomy" id="2789879"/>
    <lineage>
        <taxon>Bacteria</taxon>
        <taxon>Bacillati</taxon>
        <taxon>Actinomycetota</taxon>
        <taxon>Actinomycetes</taxon>
        <taxon>Micromonosporales</taxon>
        <taxon>Micromonosporaceae</taxon>
        <taxon>Plantactinospora</taxon>
    </lineage>
</organism>
<dbReference type="Proteomes" id="UP000638560">
    <property type="component" value="Unassembled WGS sequence"/>
</dbReference>
<dbReference type="PANTHER" id="PTHR43335">
    <property type="entry name" value="ABC TRANSPORTER, ATP-BINDING PROTEIN"/>
    <property type="match status" value="1"/>
</dbReference>